<reference evidence="1" key="1">
    <citation type="journal article" date="2022" name="bioRxiv">
        <title>Sequencing and chromosome-scale assembly of the giantPleurodeles waltlgenome.</title>
        <authorList>
            <person name="Brown T."/>
            <person name="Elewa A."/>
            <person name="Iarovenko S."/>
            <person name="Subramanian E."/>
            <person name="Araus A.J."/>
            <person name="Petzold A."/>
            <person name="Susuki M."/>
            <person name="Suzuki K.-i.T."/>
            <person name="Hayashi T."/>
            <person name="Toyoda A."/>
            <person name="Oliveira C."/>
            <person name="Osipova E."/>
            <person name="Leigh N.D."/>
            <person name="Simon A."/>
            <person name="Yun M.H."/>
        </authorList>
    </citation>
    <scope>NUCLEOTIDE SEQUENCE</scope>
    <source>
        <strain evidence="1">20211129_DDA</strain>
        <tissue evidence="1">Liver</tissue>
    </source>
</reference>
<sequence>MVPVGGYGHANDQDGNLAVKLRQQLPIRYKGRSNSYIQYHPDGDAEEAMQIVVPDLASQQGGTTIGSPCMGDTTHIIGA</sequence>
<comment type="caution">
    <text evidence="1">The sequence shown here is derived from an EMBL/GenBank/DDBJ whole genome shotgun (WGS) entry which is preliminary data.</text>
</comment>
<dbReference type="AlphaFoldDB" id="A0AAV7UU20"/>
<proteinExistence type="predicted"/>
<evidence type="ECO:0000313" key="2">
    <source>
        <dbReference type="Proteomes" id="UP001066276"/>
    </source>
</evidence>
<accession>A0AAV7UU20</accession>
<keyword evidence="2" id="KW-1185">Reference proteome</keyword>
<protein>
    <submittedName>
        <fullName evidence="1">Uncharacterized protein</fullName>
    </submittedName>
</protein>
<name>A0AAV7UU20_PLEWA</name>
<dbReference type="EMBL" id="JANPWB010000004">
    <property type="protein sequence ID" value="KAJ1192603.1"/>
    <property type="molecule type" value="Genomic_DNA"/>
</dbReference>
<gene>
    <name evidence="1" type="ORF">NDU88_001910</name>
</gene>
<evidence type="ECO:0000313" key="1">
    <source>
        <dbReference type="EMBL" id="KAJ1192603.1"/>
    </source>
</evidence>
<dbReference type="Proteomes" id="UP001066276">
    <property type="component" value="Chromosome 2_2"/>
</dbReference>
<organism evidence="1 2">
    <name type="scientific">Pleurodeles waltl</name>
    <name type="common">Iberian ribbed newt</name>
    <dbReference type="NCBI Taxonomy" id="8319"/>
    <lineage>
        <taxon>Eukaryota</taxon>
        <taxon>Metazoa</taxon>
        <taxon>Chordata</taxon>
        <taxon>Craniata</taxon>
        <taxon>Vertebrata</taxon>
        <taxon>Euteleostomi</taxon>
        <taxon>Amphibia</taxon>
        <taxon>Batrachia</taxon>
        <taxon>Caudata</taxon>
        <taxon>Salamandroidea</taxon>
        <taxon>Salamandridae</taxon>
        <taxon>Pleurodelinae</taxon>
        <taxon>Pleurodeles</taxon>
    </lineage>
</organism>